<dbReference type="PROSITE" id="PS50082">
    <property type="entry name" value="WD_REPEATS_2"/>
    <property type="match status" value="2"/>
</dbReference>
<proteinExistence type="predicted"/>
<gene>
    <name evidence="4" type="ORF">MICPUN_62117</name>
</gene>
<dbReference type="RefSeq" id="XP_002508580.1">
    <property type="nucleotide sequence ID" value="XM_002508534.1"/>
</dbReference>
<organism evidence="4 5">
    <name type="scientific">Micromonas commoda (strain RCC299 / NOUM17 / CCMP2709)</name>
    <name type="common">Picoplanktonic green alga</name>
    <dbReference type="NCBI Taxonomy" id="296587"/>
    <lineage>
        <taxon>Eukaryota</taxon>
        <taxon>Viridiplantae</taxon>
        <taxon>Chlorophyta</taxon>
        <taxon>Mamiellophyceae</taxon>
        <taxon>Mamiellales</taxon>
        <taxon>Mamiellaceae</taxon>
        <taxon>Micromonas</taxon>
    </lineage>
</organism>
<dbReference type="PANTHER" id="PTHR19848:SF8">
    <property type="entry name" value="F-BOX AND WD REPEAT DOMAIN CONTAINING 7"/>
    <property type="match status" value="1"/>
</dbReference>
<dbReference type="InterPro" id="IPR001680">
    <property type="entry name" value="WD40_rpt"/>
</dbReference>
<keyword evidence="2" id="KW-0677">Repeat</keyword>
<evidence type="ECO:0000256" key="1">
    <source>
        <dbReference type="ARBA" id="ARBA00022574"/>
    </source>
</evidence>
<dbReference type="AlphaFoldDB" id="C1FHK8"/>
<feature type="repeat" description="WD" evidence="3">
    <location>
        <begin position="18"/>
        <end position="50"/>
    </location>
</feature>
<reference evidence="4 5" key="1">
    <citation type="journal article" date="2009" name="Science">
        <title>Green evolution and dynamic adaptations revealed by genomes of the marine picoeukaryotes Micromonas.</title>
        <authorList>
            <person name="Worden A.Z."/>
            <person name="Lee J.H."/>
            <person name="Mock T."/>
            <person name="Rouze P."/>
            <person name="Simmons M.P."/>
            <person name="Aerts A.L."/>
            <person name="Allen A.E."/>
            <person name="Cuvelier M.L."/>
            <person name="Derelle E."/>
            <person name="Everett M.V."/>
            <person name="Foulon E."/>
            <person name="Grimwood J."/>
            <person name="Gundlach H."/>
            <person name="Henrissat B."/>
            <person name="Napoli C."/>
            <person name="McDonald S.M."/>
            <person name="Parker M.S."/>
            <person name="Rombauts S."/>
            <person name="Salamov A."/>
            <person name="Von Dassow P."/>
            <person name="Badger J.H."/>
            <person name="Coutinho P.M."/>
            <person name="Demir E."/>
            <person name="Dubchak I."/>
            <person name="Gentemann C."/>
            <person name="Eikrem W."/>
            <person name="Gready J.E."/>
            <person name="John U."/>
            <person name="Lanier W."/>
            <person name="Lindquist E.A."/>
            <person name="Lucas S."/>
            <person name="Mayer K.F."/>
            <person name="Moreau H."/>
            <person name="Not F."/>
            <person name="Otillar R."/>
            <person name="Panaud O."/>
            <person name="Pangilinan J."/>
            <person name="Paulsen I."/>
            <person name="Piegu B."/>
            <person name="Poliakov A."/>
            <person name="Robbens S."/>
            <person name="Schmutz J."/>
            <person name="Toulza E."/>
            <person name="Wyss T."/>
            <person name="Zelensky A."/>
            <person name="Zhou K."/>
            <person name="Armbrust E.V."/>
            <person name="Bhattacharya D."/>
            <person name="Goodenough U.W."/>
            <person name="Van de Peer Y."/>
            <person name="Grigoriev I.V."/>
        </authorList>
    </citation>
    <scope>NUCLEOTIDE SEQUENCE [LARGE SCALE GENOMIC DNA]</scope>
    <source>
        <strain evidence="5">RCC299 / NOUM17</strain>
    </source>
</reference>
<dbReference type="PANTHER" id="PTHR19848">
    <property type="entry name" value="WD40 REPEAT PROTEIN"/>
    <property type="match status" value="1"/>
</dbReference>
<accession>C1FHK8</accession>
<name>C1FHK8_MICCC</name>
<feature type="repeat" description="WD" evidence="3">
    <location>
        <begin position="65"/>
        <end position="98"/>
    </location>
</feature>
<keyword evidence="1 3" id="KW-0853">WD repeat</keyword>
<dbReference type="SUPFAM" id="SSF50978">
    <property type="entry name" value="WD40 repeat-like"/>
    <property type="match status" value="1"/>
</dbReference>
<dbReference type="InterPro" id="IPR036322">
    <property type="entry name" value="WD40_repeat_dom_sf"/>
</dbReference>
<dbReference type="SMART" id="SM00320">
    <property type="entry name" value="WD40"/>
    <property type="match status" value="6"/>
</dbReference>
<sequence>MGIPPALERGANRVDAPTRAHYGRVFDVAFCPWDESLIASAGEDEAARLWLDAGSGSGVSSYGVCRGHKDEVVRVSWHPTSKILATASADGSVGVWRVAQPGMEASATTHDPDSGTTALVDKLEGHPDQVYGCIFVGDGDGGGPMLATAAGTDLHLWDLERVTVLSKVGHEPIPVEAGSERWEPGFLFSLASDGGARNLLASACSDGAVRVFAHDSKASTAETVATLPVHSGALGCATTFLSGGDVLASMSTDGTVVFTDVRTMTPMTKVTSPCPTMGCCAVPSGGDGSIGSWFAMCGRDGIIRAIDVEGSSAPKVLNQATDHPVPLLCVAADHSGRRIAAAGKAPETPQGTNGLGTLGSGGTSGFGGVGILGARKAPNAAGIILWDAAGSS</sequence>
<evidence type="ECO:0000256" key="2">
    <source>
        <dbReference type="ARBA" id="ARBA00022737"/>
    </source>
</evidence>
<dbReference type="KEGG" id="mis:MICPUN_62117"/>
<evidence type="ECO:0000256" key="3">
    <source>
        <dbReference type="PROSITE-ProRule" id="PRU00221"/>
    </source>
</evidence>
<protein>
    <submittedName>
        <fullName evidence="4">Uncharacterized protein</fullName>
    </submittedName>
</protein>
<dbReference type="STRING" id="296587.C1FHK8"/>
<dbReference type="OMA" id="CRGHKDE"/>
<keyword evidence="5" id="KW-1185">Reference proteome</keyword>
<dbReference type="PROSITE" id="PS50294">
    <property type="entry name" value="WD_REPEATS_REGION"/>
    <property type="match status" value="1"/>
</dbReference>
<evidence type="ECO:0000313" key="5">
    <source>
        <dbReference type="Proteomes" id="UP000002009"/>
    </source>
</evidence>
<dbReference type="Pfam" id="PF00400">
    <property type="entry name" value="WD40"/>
    <property type="match status" value="1"/>
</dbReference>
<evidence type="ECO:0000313" key="4">
    <source>
        <dbReference type="EMBL" id="ACO69838.1"/>
    </source>
</evidence>
<dbReference type="OrthoDB" id="190105at2759"/>
<dbReference type="Gene3D" id="2.130.10.10">
    <property type="entry name" value="YVTN repeat-like/Quinoprotein amine dehydrogenase"/>
    <property type="match status" value="2"/>
</dbReference>
<dbReference type="InParanoid" id="C1FHK8"/>
<dbReference type="Proteomes" id="UP000002009">
    <property type="component" value="Chromosome 10"/>
</dbReference>
<dbReference type="EMBL" id="CP001576">
    <property type="protein sequence ID" value="ACO69838.1"/>
    <property type="molecule type" value="Genomic_DNA"/>
</dbReference>
<dbReference type="eggNOG" id="KOG0266">
    <property type="taxonomic scope" value="Eukaryota"/>
</dbReference>
<dbReference type="GeneID" id="8247137"/>
<dbReference type="InterPro" id="IPR015943">
    <property type="entry name" value="WD40/YVTN_repeat-like_dom_sf"/>
</dbReference>